<evidence type="ECO:0000256" key="2">
    <source>
        <dbReference type="SAM" id="Phobius"/>
    </source>
</evidence>
<feature type="transmembrane region" description="Helical" evidence="2">
    <location>
        <begin position="28"/>
        <end position="46"/>
    </location>
</feature>
<name>A0ABX4MBC8_9ACTO</name>
<organism evidence="3 4">
    <name type="scientific">Actinomyces ruminis</name>
    <dbReference type="NCBI Taxonomy" id="1937003"/>
    <lineage>
        <taxon>Bacteria</taxon>
        <taxon>Bacillati</taxon>
        <taxon>Actinomycetota</taxon>
        <taxon>Actinomycetes</taxon>
        <taxon>Actinomycetales</taxon>
        <taxon>Actinomycetaceae</taxon>
        <taxon>Actinomyces</taxon>
    </lineage>
</organism>
<protein>
    <recommendedName>
        <fullName evidence="5">PQQ-like domain-containing protein</fullName>
    </recommendedName>
</protein>
<evidence type="ECO:0000313" key="3">
    <source>
        <dbReference type="EMBL" id="PHP52774.1"/>
    </source>
</evidence>
<feature type="transmembrane region" description="Helical" evidence="2">
    <location>
        <begin position="61"/>
        <end position="83"/>
    </location>
</feature>
<proteinExistence type="predicted"/>
<dbReference type="EMBL" id="MTPX02000041">
    <property type="protein sequence ID" value="PHP52774.1"/>
    <property type="molecule type" value="Genomic_DNA"/>
</dbReference>
<sequence>MRTSSRDDDAASTPVTPPRRRGTEILRGLRAGGLLTAVGAGAWAWWQTAQYHGAFRLSEDIRNFALGCGLLLVAVTCCVWLLLASTTSLVKRPRALIRALVPTVLFAAASSLFGWMWWRESQDIQMGYPVVAQLAVAAAGLAVAAGSDLQLRRTSPRGPNTPARAARRLGMTGVSVGAVVLTLTAAVASLAGLPTLYAPTSVQVVAAEPAPIPETLADEVRWQRVIEYDRDDDIKGVIAGAAGPIVVTKHGAMGLDPNTGETTWSYTRPATLAGIGNNCSTREQAYCTAVLTPDRTRLVLGYGYEPLETVFVVLDASTGEVIFEHQYKDLSRLEENRGRRWVYWHPSVQVTDHVLVVEQEVLSLTDGSLLSTLPDERAPKLNLGNRSDCPRNDSLRCGGYLPPSRAGHSTLILGITCWSPDNDPENYVDYPWCEMEVAPDSDPSAVSTVDGIVPPTHDRWETDSVVVDGWTVRYADSDAAYEKLSQHNLVEEAASLSFPLEAVSLDALAGVDDAEPVALGSLNSPERYEGAHTLAVLGAAEPNESATVQTWFDPATRQAFTRDDVDTRASGPGYLDSLYPTGSRTDDGIDLLRPDGTIAMHVDYPDQQENLNYQAGYTPYLVQAPGTVAIVDHRSIWRTDTDDSAPIGYETVIYSVG</sequence>
<gene>
    <name evidence="3" type="ORF">BW737_008000</name>
</gene>
<reference evidence="3 4" key="1">
    <citation type="submission" date="2017-10" db="EMBL/GenBank/DDBJ databases">
        <title>Draft genome sequence of cellulolytic Actinomyces sp CtC72 isolated from cattle rumen fluid.</title>
        <authorList>
            <person name="Joshi A.J."/>
            <person name="Vasudevan G."/>
            <person name="Lanjekar V.B."/>
            <person name="Hivarkar S."/>
            <person name="Engineer A."/>
            <person name="Pore S.D."/>
            <person name="Dhakephalkar P.K."/>
            <person name="Dagar S."/>
        </authorList>
    </citation>
    <scope>NUCLEOTIDE SEQUENCE [LARGE SCALE GENOMIC DNA]</scope>
    <source>
        <strain evidence="4">CtC72</strain>
    </source>
</reference>
<keyword evidence="2" id="KW-1133">Transmembrane helix</keyword>
<dbReference type="RefSeq" id="WP_086614021.1">
    <property type="nucleotide sequence ID" value="NZ_MTPX02000041.1"/>
</dbReference>
<feature type="transmembrane region" description="Helical" evidence="2">
    <location>
        <begin position="130"/>
        <end position="149"/>
    </location>
</feature>
<keyword evidence="4" id="KW-1185">Reference proteome</keyword>
<feature type="transmembrane region" description="Helical" evidence="2">
    <location>
        <begin position="95"/>
        <end position="118"/>
    </location>
</feature>
<keyword evidence="2" id="KW-0472">Membrane</keyword>
<feature type="region of interest" description="Disordered" evidence="1">
    <location>
        <begin position="1"/>
        <end position="20"/>
    </location>
</feature>
<accession>A0ABX4MBC8</accession>
<evidence type="ECO:0008006" key="5">
    <source>
        <dbReference type="Google" id="ProtNLM"/>
    </source>
</evidence>
<keyword evidence="2" id="KW-0812">Transmembrane</keyword>
<evidence type="ECO:0000256" key="1">
    <source>
        <dbReference type="SAM" id="MobiDB-lite"/>
    </source>
</evidence>
<dbReference type="Proteomes" id="UP000194577">
    <property type="component" value="Unassembled WGS sequence"/>
</dbReference>
<feature type="transmembrane region" description="Helical" evidence="2">
    <location>
        <begin position="169"/>
        <end position="193"/>
    </location>
</feature>
<comment type="caution">
    <text evidence="3">The sequence shown here is derived from an EMBL/GenBank/DDBJ whole genome shotgun (WGS) entry which is preliminary data.</text>
</comment>
<evidence type="ECO:0000313" key="4">
    <source>
        <dbReference type="Proteomes" id="UP000194577"/>
    </source>
</evidence>